<dbReference type="AlphaFoldDB" id="A0A5M3N7L8"/>
<feature type="domain" description="Fe2OG dioxygenase" evidence="2">
    <location>
        <begin position="189"/>
        <end position="295"/>
    </location>
</feature>
<dbReference type="SUPFAM" id="SSF51197">
    <property type="entry name" value="Clavaminate synthase-like"/>
    <property type="match status" value="1"/>
</dbReference>
<organism evidence="3 4">
    <name type="scientific">Coniophora puteana (strain RWD-64-598)</name>
    <name type="common">Brown rot fungus</name>
    <dbReference type="NCBI Taxonomy" id="741705"/>
    <lineage>
        <taxon>Eukaryota</taxon>
        <taxon>Fungi</taxon>
        <taxon>Dikarya</taxon>
        <taxon>Basidiomycota</taxon>
        <taxon>Agaricomycotina</taxon>
        <taxon>Agaricomycetes</taxon>
        <taxon>Agaricomycetidae</taxon>
        <taxon>Boletales</taxon>
        <taxon>Coniophorineae</taxon>
        <taxon>Coniophoraceae</taxon>
        <taxon>Coniophora</taxon>
    </lineage>
</organism>
<dbReference type="Gene3D" id="2.60.120.330">
    <property type="entry name" value="B-lactam Antibiotic, Isopenicillin N Synthase, Chain"/>
    <property type="match status" value="1"/>
</dbReference>
<evidence type="ECO:0000259" key="2">
    <source>
        <dbReference type="PROSITE" id="PS51471"/>
    </source>
</evidence>
<name>A0A5M3N7L8_CONPW</name>
<dbReference type="GO" id="GO:0046872">
    <property type="term" value="F:metal ion binding"/>
    <property type="evidence" value="ECO:0007669"/>
    <property type="project" value="UniProtKB-KW"/>
</dbReference>
<keyword evidence="1" id="KW-0479">Metal-binding</keyword>
<dbReference type="OrthoDB" id="406156at2759"/>
<reference evidence="4" key="1">
    <citation type="journal article" date="2012" name="Science">
        <title>The Paleozoic origin of enzymatic lignin decomposition reconstructed from 31 fungal genomes.</title>
        <authorList>
            <person name="Floudas D."/>
            <person name="Binder M."/>
            <person name="Riley R."/>
            <person name="Barry K."/>
            <person name="Blanchette R.A."/>
            <person name="Henrissat B."/>
            <person name="Martinez A.T."/>
            <person name="Otillar R."/>
            <person name="Spatafora J.W."/>
            <person name="Yadav J.S."/>
            <person name="Aerts A."/>
            <person name="Benoit I."/>
            <person name="Boyd A."/>
            <person name="Carlson A."/>
            <person name="Copeland A."/>
            <person name="Coutinho P.M."/>
            <person name="de Vries R.P."/>
            <person name="Ferreira P."/>
            <person name="Findley K."/>
            <person name="Foster B."/>
            <person name="Gaskell J."/>
            <person name="Glotzer D."/>
            <person name="Gorecki P."/>
            <person name="Heitman J."/>
            <person name="Hesse C."/>
            <person name="Hori C."/>
            <person name="Igarashi K."/>
            <person name="Jurgens J.A."/>
            <person name="Kallen N."/>
            <person name="Kersten P."/>
            <person name="Kohler A."/>
            <person name="Kuees U."/>
            <person name="Kumar T.K.A."/>
            <person name="Kuo A."/>
            <person name="LaButti K."/>
            <person name="Larrondo L.F."/>
            <person name="Lindquist E."/>
            <person name="Ling A."/>
            <person name="Lombard V."/>
            <person name="Lucas S."/>
            <person name="Lundell T."/>
            <person name="Martin R."/>
            <person name="McLaughlin D.J."/>
            <person name="Morgenstern I."/>
            <person name="Morin E."/>
            <person name="Murat C."/>
            <person name="Nagy L.G."/>
            <person name="Nolan M."/>
            <person name="Ohm R.A."/>
            <person name="Patyshakuliyeva A."/>
            <person name="Rokas A."/>
            <person name="Ruiz-Duenas F.J."/>
            <person name="Sabat G."/>
            <person name="Salamov A."/>
            <person name="Samejima M."/>
            <person name="Schmutz J."/>
            <person name="Slot J.C."/>
            <person name="St John F."/>
            <person name="Stenlid J."/>
            <person name="Sun H."/>
            <person name="Sun S."/>
            <person name="Syed K."/>
            <person name="Tsang A."/>
            <person name="Wiebenga A."/>
            <person name="Young D."/>
            <person name="Pisabarro A."/>
            <person name="Eastwood D.C."/>
            <person name="Martin F."/>
            <person name="Cullen D."/>
            <person name="Grigoriev I.V."/>
            <person name="Hibbett D.S."/>
        </authorList>
    </citation>
    <scope>NUCLEOTIDE SEQUENCE [LARGE SCALE GENOMIC DNA]</scope>
    <source>
        <strain evidence="4">RWD-64-598 SS2</strain>
    </source>
</reference>
<dbReference type="InterPro" id="IPR050231">
    <property type="entry name" value="Iron_ascorbate_oxido_reductase"/>
</dbReference>
<dbReference type="PROSITE" id="PS51471">
    <property type="entry name" value="FE2OG_OXY"/>
    <property type="match status" value="1"/>
</dbReference>
<keyword evidence="1" id="KW-0560">Oxidoreductase</keyword>
<sequence length="366" mass="40214">MPGTTYPAAFEGIPPFPDDVETVPLLVIDYELVKNGDENEINRLWEAATTLGFWYLKNHGADETMLSSMFAMGSEVMNLPTEEKMKYDQGNNGISHGYKQPGNVNTDATGKNQDSAEFINISKDDALAYPGPLPKLKMGYPAPAETAMEAAIKPFIRQSVEVNDTVLEVFNRKLGLKEGTLARKHNAYSGSEARCIRTPPAPADVSPDKVALLAHTDFGSLSFLHNRLGGLQVLPPGHTKWLYVRPMPGHAICNVGDSLAIFSGGVLQSNIHRVVPPPGDQRAHERWSLVFFTRPNDDERLRPLVDDQLPGSTLIQEGLAKKPGLTQTEETAGEWLARRTKMQRTANIKSAKDFLASRGTEHTQVA</sequence>
<dbReference type="PANTHER" id="PTHR47990">
    <property type="entry name" value="2-OXOGLUTARATE (2OG) AND FE(II)-DEPENDENT OXYGENASE SUPERFAMILY PROTEIN-RELATED"/>
    <property type="match status" value="1"/>
</dbReference>
<evidence type="ECO:0000313" key="3">
    <source>
        <dbReference type="EMBL" id="EIW87439.1"/>
    </source>
</evidence>
<keyword evidence="4" id="KW-1185">Reference proteome</keyword>
<evidence type="ECO:0000313" key="4">
    <source>
        <dbReference type="Proteomes" id="UP000053558"/>
    </source>
</evidence>
<comment type="similarity">
    <text evidence="1">Belongs to the iron/ascorbate-dependent oxidoreductase family.</text>
</comment>
<dbReference type="Pfam" id="PF14226">
    <property type="entry name" value="DIOX_N"/>
    <property type="match status" value="1"/>
</dbReference>
<evidence type="ECO:0000256" key="1">
    <source>
        <dbReference type="RuleBase" id="RU003682"/>
    </source>
</evidence>
<dbReference type="Pfam" id="PF03171">
    <property type="entry name" value="2OG-FeII_Oxy"/>
    <property type="match status" value="1"/>
</dbReference>
<dbReference type="InterPro" id="IPR026992">
    <property type="entry name" value="DIOX_N"/>
</dbReference>
<dbReference type="InterPro" id="IPR027443">
    <property type="entry name" value="IPNS-like_sf"/>
</dbReference>
<dbReference type="GO" id="GO:0016491">
    <property type="term" value="F:oxidoreductase activity"/>
    <property type="evidence" value="ECO:0007669"/>
    <property type="project" value="UniProtKB-KW"/>
</dbReference>
<keyword evidence="1" id="KW-0408">Iron</keyword>
<accession>A0A5M3N7L8</accession>
<dbReference type="OMA" id="RDRNEFY"/>
<proteinExistence type="inferred from homology"/>
<dbReference type="Proteomes" id="UP000053558">
    <property type="component" value="Unassembled WGS sequence"/>
</dbReference>
<dbReference type="RefSeq" id="XP_007763927.1">
    <property type="nucleotide sequence ID" value="XM_007765737.1"/>
</dbReference>
<dbReference type="InterPro" id="IPR044861">
    <property type="entry name" value="IPNS-like_FE2OG_OXY"/>
</dbReference>
<protein>
    <submittedName>
        <fullName evidence="3">Clavaminate synthase-like protein</fullName>
    </submittedName>
</protein>
<dbReference type="InterPro" id="IPR005123">
    <property type="entry name" value="Oxoglu/Fe-dep_dioxygenase_dom"/>
</dbReference>
<comment type="caution">
    <text evidence="3">The sequence shown here is derived from an EMBL/GenBank/DDBJ whole genome shotgun (WGS) entry which is preliminary data.</text>
</comment>
<gene>
    <name evidence="3" type="ORF">CONPUDRAFT_116687</name>
</gene>
<dbReference type="GeneID" id="19199255"/>
<dbReference type="EMBL" id="JH711573">
    <property type="protein sequence ID" value="EIW87439.1"/>
    <property type="molecule type" value="Genomic_DNA"/>
</dbReference>
<dbReference type="KEGG" id="cput:CONPUDRAFT_116687"/>